<reference evidence="4 5" key="1">
    <citation type="submission" date="2021-01" db="EMBL/GenBank/DDBJ databases">
        <title>Sequencing the genomes of 1000 actinobacteria strains.</title>
        <authorList>
            <person name="Klenk H.-P."/>
        </authorList>
    </citation>
    <scope>NUCLEOTIDE SEQUENCE [LARGE SCALE GENOMIC DNA]</scope>
    <source>
        <strain evidence="4 5">DSM 44581</strain>
    </source>
</reference>
<dbReference type="RefSeq" id="WP_204843164.1">
    <property type="nucleotide sequence ID" value="NZ_JAFBCL010000001.1"/>
</dbReference>
<feature type="domain" description="PPE" evidence="3">
    <location>
        <begin position="35"/>
        <end position="147"/>
    </location>
</feature>
<dbReference type="InterPro" id="IPR038332">
    <property type="entry name" value="PPE_sf"/>
</dbReference>
<keyword evidence="5" id="KW-1185">Reference proteome</keyword>
<feature type="region of interest" description="Disordered" evidence="2">
    <location>
        <begin position="307"/>
        <end position="344"/>
    </location>
</feature>
<evidence type="ECO:0000259" key="3">
    <source>
        <dbReference type="Pfam" id="PF00823"/>
    </source>
</evidence>
<feature type="compositionally biased region" description="Gly residues" evidence="2">
    <location>
        <begin position="314"/>
        <end position="326"/>
    </location>
</feature>
<dbReference type="SUPFAM" id="SSF140459">
    <property type="entry name" value="PE/PPE dimer-like"/>
    <property type="match status" value="1"/>
</dbReference>
<protein>
    <recommendedName>
        <fullName evidence="3">PPE domain-containing protein</fullName>
    </recommendedName>
</protein>
<feature type="region of interest" description="Disordered" evidence="2">
    <location>
        <begin position="360"/>
        <end position="415"/>
    </location>
</feature>
<accession>A0ABS2S818</accession>
<organism evidence="4 5">
    <name type="scientific">Saccharothrix algeriensis</name>
    <dbReference type="NCBI Taxonomy" id="173560"/>
    <lineage>
        <taxon>Bacteria</taxon>
        <taxon>Bacillati</taxon>
        <taxon>Actinomycetota</taxon>
        <taxon>Actinomycetes</taxon>
        <taxon>Pseudonocardiales</taxon>
        <taxon>Pseudonocardiaceae</taxon>
        <taxon>Saccharothrix</taxon>
    </lineage>
</organism>
<proteinExistence type="inferred from homology"/>
<comment type="caution">
    <text evidence="4">The sequence shown here is derived from an EMBL/GenBank/DDBJ whole genome shotgun (WGS) entry which is preliminary data.</text>
</comment>
<gene>
    <name evidence="4" type="ORF">JOE68_003252</name>
</gene>
<evidence type="ECO:0000313" key="4">
    <source>
        <dbReference type="EMBL" id="MBM7812387.1"/>
    </source>
</evidence>
<feature type="compositionally biased region" description="Low complexity" evidence="2">
    <location>
        <begin position="369"/>
        <end position="385"/>
    </location>
</feature>
<name>A0ABS2S818_9PSEU</name>
<evidence type="ECO:0000256" key="2">
    <source>
        <dbReference type="SAM" id="MobiDB-lite"/>
    </source>
</evidence>
<comment type="similarity">
    <text evidence="1">Belongs to the mycobacterial PPE family.</text>
</comment>
<dbReference type="Pfam" id="PF00823">
    <property type="entry name" value="PPE"/>
    <property type="match status" value="1"/>
</dbReference>
<dbReference type="Proteomes" id="UP001195724">
    <property type="component" value="Unassembled WGS sequence"/>
</dbReference>
<dbReference type="Gene3D" id="1.20.1260.20">
    <property type="entry name" value="PPE superfamily"/>
    <property type="match status" value="1"/>
</dbReference>
<evidence type="ECO:0000256" key="1">
    <source>
        <dbReference type="ARBA" id="ARBA00010652"/>
    </source>
</evidence>
<evidence type="ECO:0000313" key="5">
    <source>
        <dbReference type="Proteomes" id="UP001195724"/>
    </source>
</evidence>
<dbReference type="EMBL" id="JAFBCL010000001">
    <property type="protein sequence ID" value="MBM7812387.1"/>
    <property type="molecule type" value="Genomic_DNA"/>
</dbReference>
<dbReference type="InterPro" id="IPR000030">
    <property type="entry name" value="PPE_dom"/>
</dbReference>
<sequence length="434" mass="42882">MTDFRQLKDHRFEGRDNGALAQLLQQFTGSDAAQRFSDASHALRALAASLEAVDGTLRDELRKLDIDWQGAAGENSGKAVTVSAEVASSGTEAGQQNSQATAIQGSNYSHSRNGMPDPQALRGDTETSFWDEAGGFFGYETDHAKEVKQTQAAREQVIRGFDQYVDASRDSLDRYQGMTRPSSFDVTTTSAVSTPVAAVPQFSGGISGATGGVPGVAPGGGGTPGFVPGSPGLVPGTPGAPGFAQQLPGGGLTGVTPPGLPNAVGTPPTGPVLPAKAGGSPGLGLGLGLGLAGGTALGLAAGTARGGQVVRGGKSAGDGSPGGAKGAPGVPGSPGSGRGAAVPGAAALSGKAGVSATIGAIDPDERVPGRSGAAGSAAGKAGAGSMLHPAASARSGEGEEDGEHVRKYGVDSDDVFGDERMVVHSVIGDEHEQK</sequence>